<dbReference type="GO" id="GO:0016790">
    <property type="term" value="F:thiolester hydrolase activity"/>
    <property type="evidence" value="ECO:0007669"/>
    <property type="project" value="UniProtKB-ARBA"/>
</dbReference>
<dbReference type="SUPFAM" id="SSF54637">
    <property type="entry name" value="Thioesterase/thiol ester dehydrase-isomerase"/>
    <property type="match status" value="1"/>
</dbReference>
<sequence length="150" mass="16422">MSEAQPADFIFEDDPDHPGWKRWEVAHEGLYNGFIGPLLVRRDGDMARIRMIPRPGQGNVRGDVHGGTLLGFLDLSLFATAHALGQGQGGLAATVQLDTQFIAGASMHEPVEAQVELLRETGRFWFLRGLAVQGETIVVSFTALVRKAVR</sequence>
<dbReference type="Proteomes" id="UP000501568">
    <property type="component" value="Chromosome"/>
</dbReference>
<dbReference type="Pfam" id="PF03061">
    <property type="entry name" value="4HBT"/>
    <property type="match status" value="1"/>
</dbReference>
<dbReference type="AlphaFoldDB" id="A0A6G6Y9A3"/>
<dbReference type="EMBL" id="CP049109">
    <property type="protein sequence ID" value="QIG81490.1"/>
    <property type="molecule type" value="Genomic_DNA"/>
</dbReference>
<evidence type="ECO:0000313" key="2">
    <source>
        <dbReference type="EMBL" id="QIG81490.1"/>
    </source>
</evidence>
<proteinExistence type="predicted"/>
<name>A0A6G6Y9A3_9SPHN</name>
<dbReference type="KEGG" id="spzr:G5C33_17990"/>
<accession>A0A6G6Y9A3</accession>
<dbReference type="CDD" id="cd03443">
    <property type="entry name" value="PaaI_thioesterase"/>
    <property type="match status" value="1"/>
</dbReference>
<evidence type="ECO:0000313" key="3">
    <source>
        <dbReference type="Proteomes" id="UP000501568"/>
    </source>
</evidence>
<dbReference type="Gene3D" id="3.10.129.10">
    <property type="entry name" value="Hotdog Thioesterase"/>
    <property type="match status" value="1"/>
</dbReference>
<organism evidence="2 3">
    <name type="scientific">Stakelama tenebrarum</name>
    <dbReference type="NCBI Taxonomy" id="2711215"/>
    <lineage>
        <taxon>Bacteria</taxon>
        <taxon>Pseudomonadati</taxon>
        <taxon>Pseudomonadota</taxon>
        <taxon>Alphaproteobacteria</taxon>
        <taxon>Sphingomonadales</taxon>
        <taxon>Sphingomonadaceae</taxon>
        <taxon>Stakelama</taxon>
    </lineage>
</organism>
<dbReference type="InterPro" id="IPR006683">
    <property type="entry name" value="Thioestr_dom"/>
</dbReference>
<gene>
    <name evidence="2" type="ORF">G5C33_17990</name>
</gene>
<keyword evidence="3" id="KW-1185">Reference proteome</keyword>
<protein>
    <submittedName>
        <fullName evidence="2">PaaI family thioesterase</fullName>
    </submittedName>
</protein>
<evidence type="ECO:0000259" key="1">
    <source>
        <dbReference type="Pfam" id="PF03061"/>
    </source>
</evidence>
<reference evidence="2 3" key="1">
    <citation type="submission" date="2020-02" db="EMBL/GenBank/DDBJ databases">
        <authorList>
            <person name="Zheng R.K."/>
            <person name="Sun C.M."/>
        </authorList>
    </citation>
    <scope>NUCLEOTIDE SEQUENCE [LARGE SCALE GENOMIC DNA]</scope>
    <source>
        <strain evidence="3">zrk23</strain>
    </source>
</reference>
<dbReference type="RefSeq" id="WP_165328417.1">
    <property type="nucleotide sequence ID" value="NZ_CP049109.1"/>
</dbReference>
<dbReference type="InterPro" id="IPR029069">
    <property type="entry name" value="HotDog_dom_sf"/>
</dbReference>
<feature type="domain" description="Thioesterase" evidence="1">
    <location>
        <begin position="62"/>
        <end position="135"/>
    </location>
</feature>